<comment type="caution">
    <text evidence="2">The sequence shown here is derived from an EMBL/GenBank/DDBJ whole genome shotgun (WGS) entry which is preliminary data.</text>
</comment>
<evidence type="ECO:0000313" key="3">
    <source>
        <dbReference type="Proteomes" id="UP001054945"/>
    </source>
</evidence>
<evidence type="ECO:0000313" key="2">
    <source>
        <dbReference type="EMBL" id="GIY79420.1"/>
    </source>
</evidence>
<keyword evidence="1" id="KW-0472">Membrane</keyword>
<proteinExistence type="predicted"/>
<dbReference type="AlphaFoldDB" id="A0AAV4W949"/>
<sequence length="108" mass="12823">MLHWKILQRKSVDRNDLPLNARSREARILDILQNMCTMWCPLSRKIGAVWCSLWILFIILSMPGIITVRLRLLGFKLRSFVLKTQYAISFFLIQALWHFDKGIMELLF</sequence>
<keyword evidence="3" id="KW-1185">Reference proteome</keyword>
<gene>
    <name evidence="2" type="ORF">CEXT_738941</name>
</gene>
<accession>A0AAV4W949</accession>
<keyword evidence="1" id="KW-0812">Transmembrane</keyword>
<evidence type="ECO:0000256" key="1">
    <source>
        <dbReference type="SAM" id="Phobius"/>
    </source>
</evidence>
<dbReference type="Proteomes" id="UP001054945">
    <property type="component" value="Unassembled WGS sequence"/>
</dbReference>
<keyword evidence="1" id="KW-1133">Transmembrane helix</keyword>
<name>A0AAV4W949_CAEEX</name>
<organism evidence="2 3">
    <name type="scientific">Caerostris extrusa</name>
    <name type="common">Bark spider</name>
    <name type="synonym">Caerostris bankana</name>
    <dbReference type="NCBI Taxonomy" id="172846"/>
    <lineage>
        <taxon>Eukaryota</taxon>
        <taxon>Metazoa</taxon>
        <taxon>Ecdysozoa</taxon>
        <taxon>Arthropoda</taxon>
        <taxon>Chelicerata</taxon>
        <taxon>Arachnida</taxon>
        <taxon>Araneae</taxon>
        <taxon>Araneomorphae</taxon>
        <taxon>Entelegynae</taxon>
        <taxon>Araneoidea</taxon>
        <taxon>Araneidae</taxon>
        <taxon>Caerostris</taxon>
    </lineage>
</organism>
<protein>
    <submittedName>
        <fullName evidence="2">Uncharacterized protein</fullName>
    </submittedName>
</protein>
<dbReference type="EMBL" id="BPLR01015887">
    <property type="protein sequence ID" value="GIY79420.1"/>
    <property type="molecule type" value="Genomic_DNA"/>
</dbReference>
<reference evidence="2 3" key="1">
    <citation type="submission" date="2021-06" db="EMBL/GenBank/DDBJ databases">
        <title>Caerostris extrusa draft genome.</title>
        <authorList>
            <person name="Kono N."/>
            <person name="Arakawa K."/>
        </authorList>
    </citation>
    <scope>NUCLEOTIDE SEQUENCE [LARGE SCALE GENOMIC DNA]</scope>
</reference>
<feature type="transmembrane region" description="Helical" evidence="1">
    <location>
        <begin position="47"/>
        <end position="68"/>
    </location>
</feature>